<keyword evidence="12" id="KW-1185">Reference proteome</keyword>
<feature type="region of interest" description="Disordered" evidence="10">
    <location>
        <begin position="61"/>
        <end position="83"/>
    </location>
</feature>
<evidence type="ECO:0000256" key="7">
    <source>
        <dbReference type="ARBA" id="ARBA00023316"/>
    </source>
</evidence>
<protein>
    <submittedName>
        <fullName evidence="13 14">Probable polygalacturonase At3g15720 isoform X1</fullName>
    </submittedName>
</protein>
<dbReference type="Gene3D" id="2.160.20.10">
    <property type="entry name" value="Single-stranded right-handed beta-helix, Pectin lyase-like"/>
    <property type="match status" value="1"/>
</dbReference>
<dbReference type="GeneID" id="103705434"/>
<reference evidence="13 14" key="2">
    <citation type="submission" date="2025-04" db="UniProtKB">
        <authorList>
            <consortium name="RefSeq"/>
        </authorList>
    </citation>
    <scope>IDENTIFICATION</scope>
    <source>
        <tissue evidence="13 14">Young leaves</tissue>
    </source>
</reference>
<evidence type="ECO:0000256" key="1">
    <source>
        <dbReference type="ARBA" id="ARBA00004191"/>
    </source>
</evidence>
<dbReference type="RefSeq" id="XP_038983772.1">
    <property type="nucleotide sequence ID" value="XM_039127844.1"/>
</dbReference>
<dbReference type="Pfam" id="PF00295">
    <property type="entry name" value="Glyco_hydro_28"/>
    <property type="match status" value="1"/>
</dbReference>
<evidence type="ECO:0000256" key="11">
    <source>
        <dbReference type="SAM" id="Phobius"/>
    </source>
</evidence>
<keyword evidence="6 9" id="KW-0326">Glycosidase</keyword>
<feature type="active site" evidence="8">
    <location>
        <position position="329"/>
    </location>
</feature>
<evidence type="ECO:0000256" key="5">
    <source>
        <dbReference type="ARBA" id="ARBA00022801"/>
    </source>
</evidence>
<proteinExistence type="inferred from homology"/>
<dbReference type="GO" id="GO:0071555">
    <property type="term" value="P:cell wall organization"/>
    <property type="evidence" value="ECO:0007669"/>
    <property type="project" value="UniProtKB-KW"/>
</dbReference>
<evidence type="ECO:0000313" key="14">
    <source>
        <dbReference type="RefSeq" id="XP_038983779.1"/>
    </source>
</evidence>
<accession>A0A8B9AKG1</accession>
<evidence type="ECO:0000313" key="13">
    <source>
        <dbReference type="RefSeq" id="XP_038983772.1"/>
    </source>
</evidence>
<evidence type="ECO:0000313" key="12">
    <source>
        <dbReference type="Proteomes" id="UP000228380"/>
    </source>
</evidence>
<comment type="similarity">
    <text evidence="2 9">Belongs to the glycosyl hydrolase 28 family.</text>
</comment>
<keyword evidence="4" id="KW-0964">Secreted</keyword>
<dbReference type="PANTHER" id="PTHR31375">
    <property type="match status" value="1"/>
</dbReference>
<dbReference type="GO" id="GO:0004650">
    <property type="term" value="F:polygalacturonase activity"/>
    <property type="evidence" value="ECO:0007669"/>
    <property type="project" value="InterPro"/>
</dbReference>
<keyword evidence="11" id="KW-0472">Membrane</keyword>
<reference evidence="12" key="1">
    <citation type="journal article" date="2019" name="Nat. Commun.">
        <title>Genome-wide association mapping of date palm fruit traits.</title>
        <authorList>
            <person name="Hazzouri K.M."/>
            <person name="Gros-Balthazard M."/>
            <person name="Flowers J.M."/>
            <person name="Copetti D."/>
            <person name="Lemansour A."/>
            <person name="Lebrun M."/>
            <person name="Masmoudi K."/>
            <person name="Ferrand S."/>
            <person name="Dhar M.I."/>
            <person name="Fresquez Z.A."/>
            <person name="Rosas U."/>
            <person name="Zhang J."/>
            <person name="Talag J."/>
            <person name="Lee S."/>
            <person name="Kudrna D."/>
            <person name="Powell R.F."/>
            <person name="Leitch I.J."/>
            <person name="Krueger R.R."/>
            <person name="Wing R.A."/>
            <person name="Amiri K.M.A."/>
            <person name="Purugganan M.D."/>
        </authorList>
    </citation>
    <scope>NUCLEOTIDE SEQUENCE [LARGE SCALE GENOMIC DNA]</scope>
    <source>
        <strain evidence="12">cv. Khalas</strain>
    </source>
</reference>
<dbReference type="KEGG" id="pda:103705434"/>
<evidence type="ECO:0000256" key="2">
    <source>
        <dbReference type="ARBA" id="ARBA00008834"/>
    </source>
</evidence>
<keyword evidence="7" id="KW-0961">Cell wall biogenesis/degradation</keyword>
<keyword evidence="5 9" id="KW-0378">Hydrolase</keyword>
<evidence type="ECO:0000256" key="4">
    <source>
        <dbReference type="ARBA" id="ARBA00022525"/>
    </source>
</evidence>
<evidence type="ECO:0000256" key="10">
    <source>
        <dbReference type="SAM" id="MobiDB-lite"/>
    </source>
</evidence>
<name>A0A8B9AKG1_PHODC</name>
<dbReference type="RefSeq" id="XP_038983779.1">
    <property type="nucleotide sequence ID" value="XM_039127851.1"/>
</dbReference>
<keyword evidence="11" id="KW-0812">Transmembrane</keyword>
<evidence type="ECO:0000256" key="6">
    <source>
        <dbReference type="ARBA" id="ARBA00023295"/>
    </source>
</evidence>
<organism evidence="12 14">
    <name type="scientific">Phoenix dactylifera</name>
    <name type="common">Date palm</name>
    <dbReference type="NCBI Taxonomy" id="42345"/>
    <lineage>
        <taxon>Eukaryota</taxon>
        <taxon>Viridiplantae</taxon>
        <taxon>Streptophyta</taxon>
        <taxon>Embryophyta</taxon>
        <taxon>Tracheophyta</taxon>
        <taxon>Spermatophyta</taxon>
        <taxon>Magnoliopsida</taxon>
        <taxon>Liliopsida</taxon>
        <taxon>Arecaceae</taxon>
        <taxon>Coryphoideae</taxon>
        <taxon>Phoeniceae</taxon>
        <taxon>Phoenix</taxon>
    </lineage>
</organism>
<evidence type="ECO:0000256" key="9">
    <source>
        <dbReference type="RuleBase" id="RU361169"/>
    </source>
</evidence>
<sequence length="389" mass="41606">MAALLHLQWKRWGAAPIEEQRGPAEARGARVVHGRCLWSAGWRPQCTEPAAPTVNREISLWPSSPIPSGEDHTGSTPGNQIYPSRGPFRASKGVAYVFPVLVFASLAIGVLSGPTYNVAGYGAKGDGRMDDTLAFMAAWNAACTDSKARTSVLVPAGKTFLLSAVSFKGPCKSSIHVQIDGTILAPNKTWILKKGVWIDFMFIKGLTINGSGVIDGQGAIWWHCRAQKQCARAPVAFYIGSCTHVRLTGLSFKNSPMMHVCIHNTVGANLTKLNISAPADSPNTDGVHIERSQEVQITHSTIGTGDDCISIGNGTYNINISRIDCGPGHGISIGSLGRDGSIAQVEQIHVSSCNFYNTTNGARIKTWVDVVMQKGYCLGISLCFRQGGP</sequence>
<dbReference type="AlphaFoldDB" id="A0A8B9AKG1"/>
<dbReference type="Proteomes" id="UP000228380">
    <property type="component" value="Chromosome 1"/>
</dbReference>
<dbReference type="SUPFAM" id="SSF51126">
    <property type="entry name" value="Pectin lyase-like"/>
    <property type="match status" value="1"/>
</dbReference>
<feature type="transmembrane region" description="Helical" evidence="11">
    <location>
        <begin position="93"/>
        <end position="111"/>
    </location>
</feature>
<keyword evidence="11" id="KW-1133">Transmembrane helix</keyword>
<dbReference type="InterPro" id="IPR012334">
    <property type="entry name" value="Pectin_lyas_fold"/>
</dbReference>
<keyword evidence="3" id="KW-0134">Cell wall</keyword>
<comment type="subcellular location">
    <subcellularLocation>
        <location evidence="1">Secreted</location>
        <location evidence="1">Cell wall</location>
    </subcellularLocation>
</comment>
<dbReference type="OrthoDB" id="187139at2759"/>
<evidence type="ECO:0000256" key="3">
    <source>
        <dbReference type="ARBA" id="ARBA00022512"/>
    </source>
</evidence>
<evidence type="ECO:0000256" key="8">
    <source>
        <dbReference type="PROSITE-ProRule" id="PRU10052"/>
    </source>
</evidence>
<dbReference type="GO" id="GO:0005975">
    <property type="term" value="P:carbohydrate metabolic process"/>
    <property type="evidence" value="ECO:0007669"/>
    <property type="project" value="InterPro"/>
</dbReference>
<dbReference type="PROSITE" id="PS00502">
    <property type="entry name" value="POLYGALACTURONASE"/>
    <property type="match status" value="1"/>
</dbReference>
<dbReference type="InterPro" id="IPR011050">
    <property type="entry name" value="Pectin_lyase_fold/virulence"/>
</dbReference>
<gene>
    <name evidence="13 14" type="primary">LOC103705434</name>
</gene>
<dbReference type="InterPro" id="IPR000743">
    <property type="entry name" value="Glyco_hydro_28"/>
</dbReference>